<proteinExistence type="predicted"/>
<feature type="transmembrane region" description="Helical" evidence="1">
    <location>
        <begin position="325"/>
        <end position="348"/>
    </location>
</feature>
<gene>
    <name evidence="2" type="ORF">OU415_35290</name>
</gene>
<name>A0ABT4VBG9_9PSEU</name>
<sequence length="441" mass="45279">MSENLDETAKSAPAPARVRFTLASRKFWLVIGLLALFAATAQFIGPAKIPVGAASITLLPMMWGLLLGGVLSGQRIRPLGTDLQHAVGAVLSLLLLVLVARFSFTIGPNIGLLLQAGPALLLQEVGHLFGTIVLALPLAVLLRMGPATIGATFSIDREPAFSMVSTRYGSNSPQYQGVLSMYIFGSVFGAALVSVIASLTASLGVFDPLALAMGSGMGSSSMMAAGAASVASVHPELNDQILAVAATANVLTGVLGVYVGIFIGLPLAERAYRLLTRRTRQEAPPQRSLAVKAGAHIVVTLHTTLPVSFGVGVLVAAIAEGGLSWSIIGGYLVITALVGISLAVCRLARGKFTPLLVILTLGAAVSSPVSPIAGVLADLVNSVELLSITTAVLTAAGLSLGKDLPALRSISWRIVPVGIVAIAASYLLSVVIAEFALGLWG</sequence>
<evidence type="ECO:0000313" key="2">
    <source>
        <dbReference type="EMBL" id="MDA3630736.1"/>
    </source>
</evidence>
<accession>A0ABT4VBG9</accession>
<feature type="transmembrane region" description="Helical" evidence="1">
    <location>
        <begin position="289"/>
        <end position="319"/>
    </location>
</feature>
<keyword evidence="1" id="KW-1133">Transmembrane helix</keyword>
<dbReference type="EMBL" id="JAQGLA010000116">
    <property type="protein sequence ID" value="MDA3630736.1"/>
    <property type="molecule type" value="Genomic_DNA"/>
</dbReference>
<feature type="transmembrane region" description="Helical" evidence="1">
    <location>
        <begin position="241"/>
        <end position="268"/>
    </location>
</feature>
<evidence type="ECO:0000313" key="3">
    <source>
        <dbReference type="Proteomes" id="UP001210380"/>
    </source>
</evidence>
<feature type="transmembrane region" description="Helical" evidence="1">
    <location>
        <begin position="27"/>
        <end position="45"/>
    </location>
</feature>
<feature type="transmembrane region" description="Helical" evidence="1">
    <location>
        <begin position="51"/>
        <end position="71"/>
    </location>
</feature>
<keyword evidence="3" id="KW-1185">Reference proteome</keyword>
<dbReference type="Pfam" id="PF11299">
    <property type="entry name" value="DUF3100"/>
    <property type="match status" value="1"/>
</dbReference>
<feature type="transmembrane region" description="Helical" evidence="1">
    <location>
        <begin position="83"/>
        <end position="104"/>
    </location>
</feature>
<organism evidence="2 3">
    <name type="scientific">Saccharopolyspora oryzae</name>
    <dbReference type="NCBI Taxonomy" id="2997343"/>
    <lineage>
        <taxon>Bacteria</taxon>
        <taxon>Bacillati</taxon>
        <taxon>Actinomycetota</taxon>
        <taxon>Actinomycetes</taxon>
        <taxon>Pseudonocardiales</taxon>
        <taxon>Pseudonocardiaceae</taxon>
        <taxon>Saccharopolyspora</taxon>
    </lineage>
</organism>
<dbReference type="InterPro" id="IPR021450">
    <property type="entry name" value="DUF3100"/>
</dbReference>
<feature type="transmembrane region" description="Helical" evidence="1">
    <location>
        <begin position="182"/>
        <end position="206"/>
    </location>
</feature>
<feature type="transmembrane region" description="Helical" evidence="1">
    <location>
        <begin position="413"/>
        <end position="440"/>
    </location>
</feature>
<keyword evidence="1" id="KW-0812">Transmembrane</keyword>
<dbReference type="RefSeq" id="WP_270953961.1">
    <property type="nucleotide sequence ID" value="NZ_JAQGLA010000116.1"/>
</dbReference>
<keyword evidence="1" id="KW-0472">Membrane</keyword>
<feature type="transmembrane region" description="Helical" evidence="1">
    <location>
        <begin position="124"/>
        <end position="142"/>
    </location>
</feature>
<dbReference type="Proteomes" id="UP001210380">
    <property type="component" value="Unassembled WGS sequence"/>
</dbReference>
<comment type="caution">
    <text evidence="2">The sequence shown here is derived from an EMBL/GenBank/DDBJ whole genome shotgun (WGS) entry which is preliminary data.</text>
</comment>
<feature type="transmembrane region" description="Helical" evidence="1">
    <location>
        <begin position="383"/>
        <end position="401"/>
    </location>
</feature>
<feature type="transmembrane region" description="Helical" evidence="1">
    <location>
        <begin position="355"/>
        <end position="377"/>
    </location>
</feature>
<protein>
    <submittedName>
        <fullName evidence="2">DUF3100 domain-containing protein</fullName>
    </submittedName>
</protein>
<evidence type="ECO:0000256" key="1">
    <source>
        <dbReference type="SAM" id="Phobius"/>
    </source>
</evidence>
<reference evidence="2 3" key="1">
    <citation type="submission" date="2022-11" db="EMBL/GenBank/DDBJ databases">
        <title>Draft genome sequence of Saccharopolyspora sp. WRP15-2 isolated from rhizosphere soils of wild rice in Thailand.</title>
        <authorList>
            <person name="Duangmal K."/>
            <person name="Kammanee S."/>
            <person name="Muangham S."/>
        </authorList>
    </citation>
    <scope>NUCLEOTIDE SEQUENCE [LARGE SCALE GENOMIC DNA]</scope>
    <source>
        <strain evidence="2 3">WRP15-2</strain>
    </source>
</reference>